<gene>
    <name evidence="1" type="ORF">F5148DRAFT_1226274</name>
</gene>
<protein>
    <submittedName>
        <fullName evidence="1">Uncharacterized protein</fullName>
    </submittedName>
</protein>
<keyword evidence="2" id="KW-1185">Reference proteome</keyword>
<proteinExistence type="predicted"/>
<reference evidence="1" key="1">
    <citation type="submission" date="2021-03" db="EMBL/GenBank/DDBJ databases">
        <title>Evolutionary priming and transition to the ectomycorrhizal habit in an iconic lineage of mushroom-forming fungi: is preadaptation a requirement?</title>
        <authorList>
            <consortium name="DOE Joint Genome Institute"/>
            <person name="Looney B.P."/>
            <person name="Miyauchi S."/>
            <person name="Morin E."/>
            <person name="Drula E."/>
            <person name="Courty P.E."/>
            <person name="Chicoki N."/>
            <person name="Fauchery L."/>
            <person name="Kohler A."/>
            <person name="Kuo A."/>
            <person name="LaButti K."/>
            <person name="Pangilinan J."/>
            <person name="Lipzen A."/>
            <person name="Riley R."/>
            <person name="Andreopoulos W."/>
            <person name="He G."/>
            <person name="Johnson J."/>
            <person name="Barry K.W."/>
            <person name="Grigoriev I.V."/>
            <person name="Nagy L."/>
            <person name="Hibbett D."/>
            <person name="Henrissat B."/>
            <person name="Matheny P.B."/>
            <person name="Labbe J."/>
            <person name="Martin A.F."/>
        </authorList>
    </citation>
    <scope>NUCLEOTIDE SEQUENCE</scope>
    <source>
        <strain evidence="1">BPL698</strain>
    </source>
</reference>
<accession>A0ACC0U1L6</accession>
<name>A0ACC0U1L6_9AGAM</name>
<evidence type="ECO:0000313" key="1">
    <source>
        <dbReference type="EMBL" id="KAI9455291.1"/>
    </source>
</evidence>
<evidence type="ECO:0000313" key="2">
    <source>
        <dbReference type="Proteomes" id="UP001207468"/>
    </source>
</evidence>
<organism evidence="1 2">
    <name type="scientific">Russula earlei</name>
    <dbReference type="NCBI Taxonomy" id="71964"/>
    <lineage>
        <taxon>Eukaryota</taxon>
        <taxon>Fungi</taxon>
        <taxon>Dikarya</taxon>
        <taxon>Basidiomycota</taxon>
        <taxon>Agaricomycotina</taxon>
        <taxon>Agaricomycetes</taxon>
        <taxon>Russulales</taxon>
        <taxon>Russulaceae</taxon>
        <taxon>Russula</taxon>
    </lineage>
</organism>
<sequence length="391" mass="40918">MTTADGQVRPVRPSEMKDEGKMFVGGLSWDTTDEGLRNYFSEFGKVDACTIVRDNDGKSRGFAFLTFEDPASVNAVMVREHFLDGKAIDPKRAIPREEHLRNTRYFVGGLAPHTTAESMRAFFGNFGKVVDATVMVDRETGRSKGFGFVTFEDNSNDSQLVGKLGLVLDDKQIEVKTAQPRSQRDQQRQNAVTPNNFNNGQVAGGNTAAMGTSMPFMAMNNAGAGDMSMMYQRMMSGMGTPYGAMMGGGMGMMSGFNPMMGMGMGMGRFGMGTMGAMTGNAPVAGMTPMGSAANMGNAMAGMGAGVGGMRLGMGPIGMAGGNATGMGGMVAPAMSAAAAAMAGNGMGMGMGIRQNMGMMGTARGRPGMNQGPGPARVTNRGQHGFHPYARG</sequence>
<dbReference type="EMBL" id="JAGFNK010000253">
    <property type="protein sequence ID" value="KAI9455291.1"/>
    <property type="molecule type" value="Genomic_DNA"/>
</dbReference>
<dbReference type="Proteomes" id="UP001207468">
    <property type="component" value="Unassembled WGS sequence"/>
</dbReference>
<comment type="caution">
    <text evidence="1">The sequence shown here is derived from an EMBL/GenBank/DDBJ whole genome shotgun (WGS) entry which is preliminary data.</text>
</comment>